<evidence type="ECO:0008006" key="4">
    <source>
        <dbReference type="Google" id="ProtNLM"/>
    </source>
</evidence>
<evidence type="ECO:0000256" key="1">
    <source>
        <dbReference type="SAM" id="MobiDB-lite"/>
    </source>
</evidence>
<protein>
    <recommendedName>
        <fullName evidence="4">DUF883 domain-containing protein</fullName>
    </recommendedName>
</protein>
<evidence type="ECO:0000313" key="2">
    <source>
        <dbReference type="EMBL" id="NWF45568.1"/>
    </source>
</evidence>
<dbReference type="AlphaFoldDB" id="A0A7Y8KXZ2"/>
<proteinExistence type="predicted"/>
<gene>
    <name evidence="2" type="ORF">F3K02_09960</name>
</gene>
<sequence length="125" mass="13267">MNEPLQPHAAPPVPWVTSDHHERVPDTSMLPGSEKAPPAAVASLNRVVHAAHDAVDRLAGSAAPKVRQLGESLSGAEASLRETAHQMGTTRDEWAEALRGTVRRHPLSAVAAAMALGALIVRVRR</sequence>
<dbReference type="Proteomes" id="UP000545507">
    <property type="component" value="Unassembled WGS sequence"/>
</dbReference>
<name>A0A7Y8KXZ2_9BURK</name>
<keyword evidence="3" id="KW-1185">Reference proteome</keyword>
<reference evidence="2 3" key="1">
    <citation type="submission" date="2019-09" db="EMBL/GenBank/DDBJ databases">
        <title>Hydrogenophaga aromatica sp. nov., isolated from a para-xylene-degrading enrichment culture.</title>
        <authorList>
            <person name="Tancsics A."/>
            <person name="Banerjee S."/>
        </authorList>
    </citation>
    <scope>NUCLEOTIDE SEQUENCE [LARGE SCALE GENOMIC DNA]</scope>
    <source>
        <strain evidence="2 3">D2P1</strain>
    </source>
</reference>
<comment type="caution">
    <text evidence="2">The sequence shown here is derived from an EMBL/GenBank/DDBJ whole genome shotgun (WGS) entry which is preliminary data.</text>
</comment>
<organism evidence="2 3">
    <name type="scientific">Hydrogenophaga aromaticivorans</name>
    <dbReference type="NCBI Taxonomy" id="2610898"/>
    <lineage>
        <taxon>Bacteria</taxon>
        <taxon>Pseudomonadati</taxon>
        <taxon>Pseudomonadota</taxon>
        <taxon>Betaproteobacteria</taxon>
        <taxon>Burkholderiales</taxon>
        <taxon>Comamonadaceae</taxon>
        <taxon>Hydrogenophaga</taxon>
    </lineage>
</organism>
<dbReference type="RefSeq" id="WP_177135478.1">
    <property type="nucleotide sequence ID" value="NZ_VYGV01000007.1"/>
</dbReference>
<feature type="region of interest" description="Disordered" evidence="1">
    <location>
        <begin position="1"/>
        <end position="36"/>
    </location>
</feature>
<dbReference type="EMBL" id="VYGV01000007">
    <property type="protein sequence ID" value="NWF45568.1"/>
    <property type="molecule type" value="Genomic_DNA"/>
</dbReference>
<evidence type="ECO:0000313" key="3">
    <source>
        <dbReference type="Proteomes" id="UP000545507"/>
    </source>
</evidence>
<accession>A0A7Y8KXZ2</accession>